<keyword evidence="1" id="KW-0620">Polyamine biosynthesis</keyword>
<name>A0ABQ5RA79_9ACTN</name>
<keyword evidence="4" id="KW-1185">Reference proteome</keyword>
<comment type="caution">
    <text evidence="3">The sequence shown here is derived from an EMBL/GenBank/DDBJ whole genome shotgun (WGS) entry which is preliminary data.</text>
</comment>
<dbReference type="InterPro" id="IPR029063">
    <property type="entry name" value="SAM-dependent_MTases_sf"/>
</dbReference>
<protein>
    <recommendedName>
        <fullName evidence="5">PABS domain-containing protein</fullName>
    </recommendedName>
</protein>
<evidence type="ECO:0000313" key="3">
    <source>
        <dbReference type="EMBL" id="GLI02802.1"/>
    </source>
</evidence>
<feature type="region of interest" description="Disordered" evidence="2">
    <location>
        <begin position="262"/>
        <end position="286"/>
    </location>
</feature>
<evidence type="ECO:0008006" key="5">
    <source>
        <dbReference type="Google" id="ProtNLM"/>
    </source>
</evidence>
<proteinExistence type="predicted"/>
<dbReference type="Proteomes" id="UP001144280">
    <property type="component" value="Unassembled WGS sequence"/>
</dbReference>
<dbReference type="Pfam" id="PF01564">
    <property type="entry name" value="Spermine_synth"/>
    <property type="match status" value="1"/>
</dbReference>
<accession>A0ABQ5RA79</accession>
<evidence type="ECO:0000256" key="2">
    <source>
        <dbReference type="SAM" id="MobiDB-lite"/>
    </source>
</evidence>
<organism evidence="3 4">
    <name type="scientific">Phytohabitans aurantiacus</name>
    <dbReference type="NCBI Taxonomy" id="3016789"/>
    <lineage>
        <taxon>Bacteria</taxon>
        <taxon>Bacillati</taxon>
        <taxon>Actinomycetota</taxon>
        <taxon>Actinomycetes</taxon>
        <taxon>Micromonosporales</taxon>
        <taxon>Micromonosporaceae</taxon>
    </lineage>
</organism>
<evidence type="ECO:0000313" key="4">
    <source>
        <dbReference type="Proteomes" id="UP001144280"/>
    </source>
</evidence>
<dbReference type="RefSeq" id="WP_281904532.1">
    <property type="nucleotide sequence ID" value="NZ_BSDI01000069.1"/>
</dbReference>
<reference evidence="3" key="1">
    <citation type="submission" date="2022-12" db="EMBL/GenBank/DDBJ databases">
        <title>New Phytohabitans aurantiacus sp. RD004123 nov., an actinomycete isolated from soil.</title>
        <authorList>
            <person name="Triningsih D.W."/>
            <person name="Harunari E."/>
            <person name="Igarashi Y."/>
        </authorList>
    </citation>
    <scope>NUCLEOTIDE SEQUENCE</scope>
    <source>
        <strain evidence="3">RD004123</strain>
    </source>
</reference>
<dbReference type="Gene3D" id="3.40.50.150">
    <property type="entry name" value="Vaccinia Virus protein VP39"/>
    <property type="match status" value="1"/>
</dbReference>
<evidence type="ECO:0000256" key="1">
    <source>
        <dbReference type="ARBA" id="ARBA00023115"/>
    </source>
</evidence>
<dbReference type="SUPFAM" id="SSF53335">
    <property type="entry name" value="S-adenosyl-L-methionine-dependent methyltransferases"/>
    <property type="match status" value="1"/>
</dbReference>
<dbReference type="PANTHER" id="PTHR43317">
    <property type="entry name" value="THERMOSPERMINE SYNTHASE ACAULIS5"/>
    <property type="match status" value="1"/>
</dbReference>
<dbReference type="PANTHER" id="PTHR43317:SF1">
    <property type="entry name" value="THERMOSPERMINE SYNTHASE ACAULIS5"/>
    <property type="match status" value="1"/>
</dbReference>
<dbReference type="EMBL" id="BSDI01000069">
    <property type="protein sequence ID" value="GLI02802.1"/>
    <property type="molecule type" value="Genomic_DNA"/>
</dbReference>
<sequence length="286" mass="31051">MARSRRGADPITEQVDTGVAELRPDVDRPRAYTLLLDQAPQSHVDLDDPTYLDFEYVRRFAIAVDLAAPPGEPLRVLHLGGGALTLPRYVSATRPGSTQRVVEVDGALVELVRRELPWARDPRLKVRVGEAREVLRSLPDAAYDLIVGDVFAGARTPAHLSSVEFAHEVARVLAPAGQYLVNMADGPPLAYARSLAATVRAALPRTCLIADSGVLSGRRYGNLVLVASRVDLPIPQLSRRVVGDWFPGRVLHDAELRRFTSGAPVRDDASARPSNPPPSLTFGSTH</sequence>
<dbReference type="NCBIfam" id="NF037959">
    <property type="entry name" value="MFS_SpdSyn"/>
    <property type="match status" value="1"/>
</dbReference>
<gene>
    <name evidence="3" type="ORF">Pa4123_80800</name>
</gene>